<keyword evidence="1" id="KW-0479">Metal-binding</keyword>
<sequence length="258" mass="28442">MDRKLTIIYFSPTDTTKKIVNAIAKGMGNNCVQTVNLTDPKARSLNYSFKKDEVIIVGVPVYGGRIPGFLTPALNNIKGEGTQAVFAAVYGNRAYEDALLELKNTFEENGFVGLAAGAFIGEHSNTEKVAGGRPDAQDIEAAEGFGREIAEKMKKKSISGITVKGDYPYKERKPAVPMAPDTSESCIQCGICAKYCPMEAISFSDAKITDPLKCIRCSSCVKRCPQKAKTFHHEAFNKITEWLIENYSKDRCEPEWFI</sequence>
<protein>
    <submittedName>
        <fullName evidence="6">EFR1 family ferrodoxin</fullName>
    </submittedName>
</protein>
<dbReference type="SUPFAM" id="SSF54862">
    <property type="entry name" value="4Fe-4S ferredoxins"/>
    <property type="match status" value="1"/>
</dbReference>
<accession>A0ABU4GGQ3</accession>
<comment type="caution">
    <text evidence="6">The sequence shown here is derived from an EMBL/GenBank/DDBJ whole genome shotgun (WGS) entry which is preliminary data.</text>
</comment>
<feature type="domain" description="Flavodoxin-like" evidence="4">
    <location>
        <begin position="5"/>
        <end position="150"/>
    </location>
</feature>
<evidence type="ECO:0000313" key="7">
    <source>
        <dbReference type="Proteomes" id="UP001276854"/>
    </source>
</evidence>
<dbReference type="InterPro" id="IPR017896">
    <property type="entry name" value="4Fe4S_Fe-S-bd"/>
</dbReference>
<dbReference type="InterPro" id="IPR026816">
    <property type="entry name" value="Flavodoxin_dom"/>
</dbReference>
<dbReference type="SUPFAM" id="SSF52218">
    <property type="entry name" value="Flavoproteins"/>
    <property type="match status" value="1"/>
</dbReference>
<evidence type="ECO:0000259" key="5">
    <source>
        <dbReference type="PROSITE" id="PS51379"/>
    </source>
</evidence>
<reference evidence="6 7" key="1">
    <citation type="submission" date="2023-10" db="EMBL/GenBank/DDBJ databases">
        <title>A novel Glycoside Hydrolase 43-Like Enzyme from Clostrdium boliviensis is an Endo-xylanase, and a Candidate for Xylooligosaccharides Production from Different Xylan Substrates.</title>
        <authorList>
            <person name="Alvarez M.T."/>
            <person name="Rocabado-Villegas L.R."/>
            <person name="Salas-Veizaga D.M."/>
            <person name="Linares-Pasten J.A."/>
            <person name="Gudmundsdottir E.E."/>
            <person name="Hreggvidsson G.O."/>
            <person name="Adlercreutz P."/>
            <person name="Nordberg Karlsson E."/>
        </authorList>
    </citation>
    <scope>NUCLEOTIDE SEQUENCE [LARGE SCALE GENOMIC DNA]</scope>
    <source>
        <strain evidence="6 7">E-1</strain>
    </source>
</reference>
<dbReference type="PANTHER" id="PTHR43122">
    <property type="entry name" value="FERREDOXIN SUBUNIT OF PYRUVATE:FLAVODOXIN OXIDOREDUCTASE-RELATED"/>
    <property type="match status" value="1"/>
</dbReference>
<gene>
    <name evidence="6" type="ORF">RZO55_04080</name>
</gene>
<dbReference type="PROSITE" id="PS00198">
    <property type="entry name" value="4FE4S_FER_1"/>
    <property type="match status" value="2"/>
</dbReference>
<dbReference type="Pfam" id="PF13187">
    <property type="entry name" value="Fer4_9"/>
    <property type="match status" value="1"/>
</dbReference>
<organism evidence="6 7">
    <name type="scientific">Clostridium boliviensis</name>
    <dbReference type="NCBI Taxonomy" id="318465"/>
    <lineage>
        <taxon>Bacteria</taxon>
        <taxon>Bacillati</taxon>
        <taxon>Bacillota</taxon>
        <taxon>Clostridia</taxon>
        <taxon>Eubacteriales</taxon>
        <taxon>Clostridiaceae</taxon>
        <taxon>Clostridium</taxon>
    </lineage>
</organism>
<feature type="domain" description="4Fe-4S ferredoxin-type" evidence="5">
    <location>
        <begin position="210"/>
        <end position="234"/>
    </location>
</feature>
<dbReference type="PROSITE" id="PS51379">
    <property type="entry name" value="4FE4S_FER_2"/>
    <property type="match status" value="2"/>
</dbReference>
<dbReference type="EMBL" id="JAWONS010000099">
    <property type="protein sequence ID" value="MDW2796756.1"/>
    <property type="molecule type" value="Genomic_DNA"/>
</dbReference>
<evidence type="ECO:0000259" key="4">
    <source>
        <dbReference type="PROSITE" id="PS50902"/>
    </source>
</evidence>
<dbReference type="PROSITE" id="PS50902">
    <property type="entry name" value="FLAVODOXIN_LIKE"/>
    <property type="match status" value="1"/>
</dbReference>
<dbReference type="InterPro" id="IPR008254">
    <property type="entry name" value="Flavodoxin/NO_synth"/>
</dbReference>
<proteinExistence type="predicted"/>
<dbReference type="Proteomes" id="UP001276854">
    <property type="component" value="Unassembled WGS sequence"/>
</dbReference>
<feature type="domain" description="4Fe-4S ferredoxin-type" evidence="5">
    <location>
        <begin position="176"/>
        <end position="206"/>
    </location>
</feature>
<evidence type="ECO:0000313" key="6">
    <source>
        <dbReference type="EMBL" id="MDW2796756.1"/>
    </source>
</evidence>
<dbReference type="RefSeq" id="WP_318063020.1">
    <property type="nucleotide sequence ID" value="NZ_JAWONS010000099.1"/>
</dbReference>
<dbReference type="Gene3D" id="3.30.70.20">
    <property type="match status" value="1"/>
</dbReference>
<keyword evidence="7" id="KW-1185">Reference proteome</keyword>
<evidence type="ECO:0000256" key="1">
    <source>
        <dbReference type="ARBA" id="ARBA00022723"/>
    </source>
</evidence>
<dbReference type="PANTHER" id="PTHR43122:SF1">
    <property type="entry name" value="IRON-SULFUR-BINDING PROTEIN"/>
    <property type="match status" value="1"/>
</dbReference>
<keyword evidence="2" id="KW-0408">Iron</keyword>
<dbReference type="Pfam" id="PF12724">
    <property type="entry name" value="Flavodoxin_5"/>
    <property type="match status" value="1"/>
</dbReference>
<evidence type="ECO:0000256" key="2">
    <source>
        <dbReference type="ARBA" id="ARBA00023004"/>
    </source>
</evidence>
<dbReference type="InterPro" id="IPR047964">
    <property type="entry name" value="EFR1-like"/>
</dbReference>
<dbReference type="InterPro" id="IPR017900">
    <property type="entry name" value="4Fe4S_Fe_S_CS"/>
</dbReference>
<evidence type="ECO:0000256" key="3">
    <source>
        <dbReference type="ARBA" id="ARBA00023014"/>
    </source>
</evidence>
<keyword evidence="3" id="KW-0411">Iron-sulfur</keyword>
<dbReference type="NCBIfam" id="NF038196">
    <property type="entry name" value="ferrodoxin_EFR1"/>
    <property type="match status" value="1"/>
</dbReference>
<dbReference type="Gene3D" id="3.40.50.360">
    <property type="match status" value="1"/>
</dbReference>
<name>A0ABU4GGQ3_9CLOT</name>
<dbReference type="InterPro" id="IPR029039">
    <property type="entry name" value="Flavoprotein-like_sf"/>
</dbReference>